<evidence type="ECO:0000313" key="3">
    <source>
        <dbReference type="Proteomes" id="UP000310039"/>
    </source>
</evidence>
<dbReference type="SUPFAM" id="SSF55729">
    <property type="entry name" value="Acyl-CoA N-acyltransferases (Nat)"/>
    <property type="match status" value="1"/>
</dbReference>
<proteinExistence type="predicted"/>
<reference evidence="2 3" key="1">
    <citation type="submission" date="2018-10" db="EMBL/GenBank/DDBJ databases">
        <title>Fifty Aureobasidium pullulans genomes reveal a recombining polyextremotolerant generalist.</title>
        <authorList>
            <person name="Gostincar C."/>
            <person name="Turk M."/>
            <person name="Zajc J."/>
            <person name="Gunde-Cimerman N."/>
        </authorList>
    </citation>
    <scope>NUCLEOTIDE SEQUENCE [LARGE SCALE GENOMIC DNA]</scope>
    <source>
        <strain evidence="2 3">EXF-3403</strain>
    </source>
</reference>
<name>A0A4S9XLI6_AURPU</name>
<dbReference type="AlphaFoldDB" id="A0A4S9XLI6"/>
<accession>A0A4S9XLI6</accession>
<evidence type="ECO:0000259" key="1">
    <source>
        <dbReference type="PROSITE" id="PS51186"/>
    </source>
</evidence>
<sequence length="218" mass="24987">MTLDQKSGLRLEYATSDDAEAIAPLFAQSFHDHAYFRRMIPDTTETRIAWADIFRFATKDPSTICLKVTDDETGQITSHGRWVRPKKEDADAQPGHGEERWSALDPYLDVETAEALFGAFERNRHGMMEDRKHYYMELLMTAEGHKGRGAGSLILKHGIALADEAQVECYIDASPAGRRLYERHGFVFSKQEKLPMDYQYNFGIRTPQVQGREKKQVR</sequence>
<dbReference type="GO" id="GO:0016747">
    <property type="term" value="F:acyltransferase activity, transferring groups other than amino-acyl groups"/>
    <property type="evidence" value="ECO:0007669"/>
    <property type="project" value="InterPro"/>
</dbReference>
<organism evidence="2 3">
    <name type="scientific">Aureobasidium pullulans</name>
    <name type="common">Black yeast</name>
    <name type="synonym">Pullularia pullulans</name>
    <dbReference type="NCBI Taxonomy" id="5580"/>
    <lineage>
        <taxon>Eukaryota</taxon>
        <taxon>Fungi</taxon>
        <taxon>Dikarya</taxon>
        <taxon>Ascomycota</taxon>
        <taxon>Pezizomycotina</taxon>
        <taxon>Dothideomycetes</taxon>
        <taxon>Dothideomycetidae</taxon>
        <taxon>Dothideales</taxon>
        <taxon>Saccotheciaceae</taxon>
        <taxon>Aureobasidium</taxon>
    </lineage>
</organism>
<dbReference type="Proteomes" id="UP000310039">
    <property type="component" value="Unassembled WGS sequence"/>
</dbReference>
<dbReference type="InterPro" id="IPR052523">
    <property type="entry name" value="Trichothecene_AcTrans"/>
</dbReference>
<dbReference type="Gene3D" id="3.40.630.30">
    <property type="match status" value="1"/>
</dbReference>
<dbReference type="PANTHER" id="PTHR42791:SF1">
    <property type="entry name" value="N-ACETYLTRANSFERASE DOMAIN-CONTAINING PROTEIN"/>
    <property type="match status" value="1"/>
</dbReference>
<dbReference type="InterPro" id="IPR000182">
    <property type="entry name" value="GNAT_dom"/>
</dbReference>
<dbReference type="EMBL" id="QZBT01000123">
    <property type="protein sequence ID" value="THZ80622.1"/>
    <property type="molecule type" value="Genomic_DNA"/>
</dbReference>
<feature type="domain" description="N-acetyltransferase" evidence="1">
    <location>
        <begin position="63"/>
        <end position="205"/>
    </location>
</feature>
<keyword evidence="2" id="KW-0808">Transferase</keyword>
<dbReference type="PANTHER" id="PTHR42791">
    <property type="entry name" value="GNAT FAMILY ACETYLTRANSFERASE"/>
    <property type="match status" value="1"/>
</dbReference>
<comment type="caution">
    <text evidence="2">The sequence shown here is derived from an EMBL/GenBank/DDBJ whole genome shotgun (WGS) entry which is preliminary data.</text>
</comment>
<gene>
    <name evidence="2" type="ORF">D6C84_07299</name>
</gene>
<dbReference type="Pfam" id="PF13673">
    <property type="entry name" value="Acetyltransf_10"/>
    <property type="match status" value="1"/>
</dbReference>
<keyword evidence="2" id="KW-0012">Acyltransferase</keyword>
<protein>
    <submittedName>
        <fullName evidence="2">Acyl-CoA N-acyltransferase</fullName>
    </submittedName>
</protein>
<dbReference type="InterPro" id="IPR016181">
    <property type="entry name" value="Acyl_CoA_acyltransferase"/>
</dbReference>
<evidence type="ECO:0000313" key="2">
    <source>
        <dbReference type="EMBL" id="THZ80622.1"/>
    </source>
</evidence>
<dbReference type="PROSITE" id="PS51186">
    <property type="entry name" value="GNAT"/>
    <property type="match status" value="1"/>
</dbReference>